<evidence type="ECO:0000256" key="1">
    <source>
        <dbReference type="ARBA" id="ARBA00022723"/>
    </source>
</evidence>
<evidence type="ECO:0000256" key="2">
    <source>
        <dbReference type="ARBA" id="ARBA00022737"/>
    </source>
</evidence>
<feature type="domain" description="C2H2-type" evidence="7">
    <location>
        <begin position="549"/>
        <end position="576"/>
    </location>
</feature>
<dbReference type="SMART" id="SM00355">
    <property type="entry name" value="ZnF_C2H2"/>
    <property type="match status" value="12"/>
</dbReference>
<evidence type="ECO:0000313" key="9">
    <source>
        <dbReference type="Proteomes" id="UP001642540"/>
    </source>
</evidence>
<dbReference type="InterPro" id="IPR013087">
    <property type="entry name" value="Znf_C2H2_type"/>
</dbReference>
<feature type="compositionally biased region" description="Basic and acidic residues" evidence="6">
    <location>
        <begin position="571"/>
        <end position="581"/>
    </location>
</feature>
<dbReference type="EMBL" id="CAXLJM020000173">
    <property type="protein sequence ID" value="CAL8148669.1"/>
    <property type="molecule type" value="Genomic_DNA"/>
</dbReference>
<reference evidence="8 9" key="1">
    <citation type="submission" date="2024-08" db="EMBL/GenBank/DDBJ databases">
        <authorList>
            <person name="Cucini C."/>
            <person name="Frati F."/>
        </authorList>
    </citation>
    <scope>NUCLEOTIDE SEQUENCE [LARGE SCALE GENOMIC DNA]</scope>
</reference>
<organism evidence="8 9">
    <name type="scientific">Orchesella dallaii</name>
    <dbReference type="NCBI Taxonomy" id="48710"/>
    <lineage>
        <taxon>Eukaryota</taxon>
        <taxon>Metazoa</taxon>
        <taxon>Ecdysozoa</taxon>
        <taxon>Arthropoda</taxon>
        <taxon>Hexapoda</taxon>
        <taxon>Collembola</taxon>
        <taxon>Entomobryomorpha</taxon>
        <taxon>Entomobryoidea</taxon>
        <taxon>Orchesellidae</taxon>
        <taxon>Orchesellinae</taxon>
        <taxon>Orchesella</taxon>
    </lineage>
</organism>
<gene>
    <name evidence="8" type="ORF">ODALV1_LOCUS31493</name>
</gene>
<keyword evidence="2" id="KW-0677">Repeat</keyword>
<evidence type="ECO:0000256" key="5">
    <source>
        <dbReference type="PROSITE-ProRule" id="PRU00042"/>
    </source>
</evidence>
<evidence type="ECO:0000256" key="4">
    <source>
        <dbReference type="ARBA" id="ARBA00022833"/>
    </source>
</evidence>
<evidence type="ECO:0000313" key="8">
    <source>
        <dbReference type="EMBL" id="CAL8148669.1"/>
    </source>
</evidence>
<accession>A0ABP1SAR2</accession>
<name>A0ABP1SAR2_9HEXA</name>
<comment type="caution">
    <text evidence="8">The sequence shown here is derived from an EMBL/GenBank/DDBJ whole genome shotgun (WGS) entry which is preliminary data.</text>
</comment>
<feature type="region of interest" description="Disordered" evidence="6">
    <location>
        <begin position="571"/>
        <end position="621"/>
    </location>
</feature>
<keyword evidence="9" id="KW-1185">Reference proteome</keyword>
<feature type="compositionally biased region" description="Low complexity" evidence="6">
    <location>
        <begin position="582"/>
        <end position="593"/>
    </location>
</feature>
<dbReference type="PANTHER" id="PTHR24403:SF105">
    <property type="entry name" value="ZINC FINGER PROTEIN 2-LIKE ISOFORM X1"/>
    <property type="match status" value="1"/>
</dbReference>
<sequence length="1060" mass="121270">MIFYCLFCAESLPLHHDHHPVKLEKSESGDEESENESAVVAVASAGYLDFKLERSSVLRFNKAEDSAIQVQLKACFILRNVLNISKETLCQFLRLKGEKEKEEDNENIKNTLLSDSELWTQVQVCLSCEQLVSQYYRLLKLKQIGMELGSDLDRIGKELREKIRESKGVQESRSTSLWAQIRRHALTRDSPDVDKENDSYSFSMEPQVKLEPTDIPHFQSDEEEWDISNTLVKVEVVDSESTTTTFPNCLDKEDDSISSEKPKKLRYKQSYRLQCPHCPYKTGNTDYYESHLQIHVEGSPAIPCVECGVHVLPKYRYSHKRSHRLKKIRKAIKASLPKAPAITQPKIPPPTKIQVKKGKYKSKGAKISYTSIKVKNQPHLKCLDCPFMVKGKNSKSIETHILLHERGSGAIPCPECGCYQAPQSLDGHRKSHFTAVPLLRGVRRSRKRLLYHRHKPYFTCPDCPFRHKMKKNFEQHLNYHEPGSEAKACKECGVYVLPKFLTSHRRFCDFGIGLNETKGGRKKLQMRYVDSSHPSYIFFLSGKGKGKHYRCRKCTFQTNDVQSIKSHIELHEEDKQDEEKVAATPSPTPVATPDEVSTDKVNTTLPVTDSPTDSEAKSSEETRLAADFVETVIKTEEVDLGYFSIPTFSMADETEPMEPPPGEEEQFEVDSVPIPILPPPPTLSGVQANCPQRPRRSKLSKYDHKCPYCPYTTGEHSFSSFTWHMKLHAETSAALVIPCPDCGVFIRSETLEAHRERHVRKALLRAQRAEERSTLKKNTSKKKKTEEKLPNPNFSTEQIGKNKHDVLHRCHHCAYTVRSSESNMLVHLKVHEPDSTAIVCPEPDCGIYILPEKMKMHYGMKHRFVSKATRNRLKEMKRKKPPPNPDYSTTIINGEYSRFKSKLYKCRRCYFESKFVRKMEDHVELHKEGSGAGPCEECGRFMLAQEVKLHLDLSHPNALQSYPVIPKKKKPSSSPKYKCAECPYHAKKVKLYDHHLQLHCEGSGAVQCENCGCYVNPQLVSHHSYFCGKWRSSQEDTEIKVEVKSEPGYDEQDVQQKISI</sequence>
<keyword evidence="3 5" id="KW-0863">Zinc-finger</keyword>
<keyword evidence="1" id="KW-0479">Metal-binding</keyword>
<evidence type="ECO:0000256" key="3">
    <source>
        <dbReference type="ARBA" id="ARBA00022771"/>
    </source>
</evidence>
<dbReference type="PROSITE" id="PS50157">
    <property type="entry name" value="ZINC_FINGER_C2H2_2"/>
    <property type="match status" value="1"/>
</dbReference>
<dbReference type="InterPro" id="IPR050688">
    <property type="entry name" value="Zinc_finger/UBP_domain"/>
</dbReference>
<dbReference type="Proteomes" id="UP001642540">
    <property type="component" value="Unassembled WGS sequence"/>
</dbReference>
<dbReference type="PANTHER" id="PTHR24403">
    <property type="entry name" value="ZINC FINGER PROTEIN"/>
    <property type="match status" value="1"/>
</dbReference>
<evidence type="ECO:0000259" key="7">
    <source>
        <dbReference type="PROSITE" id="PS50157"/>
    </source>
</evidence>
<evidence type="ECO:0000256" key="6">
    <source>
        <dbReference type="SAM" id="MobiDB-lite"/>
    </source>
</evidence>
<keyword evidence="4" id="KW-0862">Zinc</keyword>
<feature type="region of interest" description="Disordered" evidence="6">
    <location>
        <begin position="766"/>
        <end position="798"/>
    </location>
</feature>
<protein>
    <recommendedName>
        <fullName evidence="7">C2H2-type domain-containing protein</fullName>
    </recommendedName>
</protein>
<feature type="compositionally biased region" description="Polar residues" evidence="6">
    <location>
        <begin position="599"/>
        <end position="613"/>
    </location>
</feature>
<proteinExistence type="predicted"/>